<evidence type="ECO:0000313" key="1">
    <source>
        <dbReference type="EMBL" id="UOX35323.1"/>
    </source>
</evidence>
<dbReference type="RefSeq" id="WP_246918543.1">
    <property type="nucleotide sequence ID" value="NZ_CP090145.1"/>
</dbReference>
<reference evidence="1" key="2">
    <citation type="submission" date="2022-04" db="EMBL/GenBank/DDBJ databases">
        <title>Complete Genome Sequence of Flavobacterium sediminilitoris YSM-43, Isolated from a Tidal Sediment.</title>
        <authorList>
            <person name="Lee P.A."/>
        </authorList>
    </citation>
    <scope>NUCLEOTIDE SEQUENCE</scope>
    <source>
        <strain evidence="1">YSM-43</strain>
    </source>
</reference>
<organism evidence="1 2">
    <name type="scientific">Flavobacterium sediminilitoris</name>
    <dbReference type="NCBI Taxonomy" id="2024526"/>
    <lineage>
        <taxon>Bacteria</taxon>
        <taxon>Pseudomonadati</taxon>
        <taxon>Bacteroidota</taxon>
        <taxon>Flavobacteriia</taxon>
        <taxon>Flavobacteriales</taxon>
        <taxon>Flavobacteriaceae</taxon>
        <taxon>Flavobacterium</taxon>
    </lineage>
</organism>
<sequence length="172" mass="19454">MDRILSYTKVDDYFKSLANKHLDINDYIGTSTTELDSRMSSVDGIASPFLCLFNYQGKLSGNMQRTFNDRTLSFSICFTGIEAEDFPAQKAAINAAEVIGLEILSRINVESKNPAIGWLYDNFQKDTVHYSEIELDKAEGFFGMEFHFDLKNSEPLVVTPDKWSDGDQFCTV</sequence>
<keyword evidence="2" id="KW-1185">Reference proteome</keyword>
<proteinExistence type="predicted"/>
<reference evidence="1" key="1">
    <citation type="submission" date="2021-12" db="EMBL/GenBank/DDBJ databases">
        <authorList>
            <person name="Cha I.-T."/>
            <person name="Lee K.-E."/>
            <person name="Park S.-J."/>
        </authorList>
    </citation>
    <scope>NUCLEOTIDE SEQUENCE</scope>
    <source>
        <strain evidence="1">YSM-43</strain>
    </source>
</reference>
<evidence type="ECO:0000313" key="2">
    <source>
        <dbReference type="Proteomes" id="UP000830454"/>
    </source>
</evidence>
<dbReference type="Proteomes" id="UP000830454">
    <property type="component" value="Chromosome"/>
</dbReference>
<name>A0ABY4HR17_9FLAO</name>
<protein>
    <recommendedName>
        <fullName evidence="3">Gp37 protein</fullName>
    </recommendedName>
</protein>
<evidence type="ECO:0008006" key="3">
    <source>
        <dbReference type="Google" id="ProtNLM"/>
    </source>
</evidence>
<accession>A0ABY4HR17</accession>
<dbReference type="EMBL" id="CP090145">
    <property type="protein sequence ID" value="UOX35323.1"/>
    <property type="molecule type" value="Genomic_DNA"/>
</dbReference>
<gene>
    <name evidence="1" type="ORF">LXD69_07330</name>
</gene>